<feature type="region of interest" description="Disordered" evidence="1">
    <location>
        <begin position="1"/>
        <end position="24"/>
    </location>
</feature>
<comment type="caution">
    <text evidence="2">The sequence shown here is derived from an EMBL/GenBank/DDBJ whole genome shotgun (WGS) entry which is preliminary data.</text>
</comment>
<evidence type="ECO:0000256" key="1">
    <source>
        <dbReference type="SAM" id="MobiDB-lite"/>
    </source>
</evidence>
<evidence type="ECO:0000313" key="2">
    <source>
        <dbReference type="EMBL" id="TNC29121.1"/>
    </source>
</evidence>
<dbReference type="AlphaFoldDB" id="A0A5C4MAS8"/>
<proteinExistence type="predicted"/>
<accession>A0A5C4MAS8</accession>
<keyword evidence="3" id="KW-1185">Reference proteome</keyword>
<protein>
    <submittedName>
        <fullName evidence="2">Uncharacterized protein</fullName>
    </submittedName>
</protein>
<evidence type="ECO:0000313" key="3">
    <source>
        <dbReference type="Proteomes" id="UP000305546"/>
    </source>
</evidence>
<gene>
    <name evidence="2" type="ORF">FG385_03200</name>
</gene>
<dbReference type="EMBL" id="VDFW01000002">
    <property type="protein sequence ID" value="TNC29121.1"/>
    <property type="molecule type" value="Genomic_DNA"/>
</dbReference>
<dbReference type="RefSeq" id="WP_139095065.1">
    <property type="nucleotide sequence ID" value="NZ_VDFW01000002.1"/>
</dbReference>
<dbReference type="Proteomes" id="UP000305546">
    <property type="component" value="Unassembled WGS sequence"/>
</dbReference>
<name>A0A5C4MAS8_9PSEU</name>
<reference evidence="2 3" key="1">
    <citation type="submission" date="2019-06" db="EMBL/GenBank/DDBJ databases">
        <title>Amycolatopsis alkalitolerans sp. nov., isolated from Gastrodia elata Blume.</title>
        <authorList>
            <person name="Narsing Rao M.P."/>
            <person name="Li W.J."/>
        </authorList>
    </citation>
    <scope>NUCLEOTIDE SEQUENCE [LARGE SCALE GENOMIC DNA]</scope>
    <source>
        <strain evidence="2 3">SYSUP0005</strain>
    </source>
</reference>
<organism evidence="2 3">
    <name type="scientific">Amycolatopsis alkalitolerans</name>
    <dbReference type="NCBI Taxonomy" id="2547244"/>
    <lineage>
        <taxon>Bacteria</taxon>
        <taxon>Bacillati</taxon>
        <taxon>Actinomycetota</taxon>
        <taxon>Actinomycetes</taxon>
        <taxon>Pseudonocardiales</taxon>
        <taxon>Pseudonocardiaceae</taxon>
        <taxon>Amycolatopsis</taxon>
    </lineage>
</organism>
<sequence>MNAVAVARSSVPASISASPALAAQADPPVRLRARRQRIVRADAVGLRRFLVVGQPGITTPYVTHDQSEAPAVSDVITALSGVLPSPWLPRHH</sequence>